<evidence type="ECO:0000313" key="1">
    <source>
        <dbReference type="EMBL" id="KAK7461094.1"/>
    </source>
</evidence>
<dbReference type="EMBL" id="JBANRG010000014">
    <property type="protein sequence ID" value="KAK7461094.1"/>
    <property type="molecule type" value="Genomic_DNA"/>
</dbReference>
<protein>
    <submittedName>
        <fullName evidence="1">Uncharacterized protein</fullName>
    </submittedName>
</protein>
<sequence>MAILGGYGPHLLYSVAITSLSLHLVYQRQLFADQKSRMQAQISILETIADELRSNKELSPDDLARLRRLARPPEEKLEEKKMSWSEVIFGKKDLKN</sequence>
<dbReference type="Proteomes" id="UP001498398">
    <property type="component" value="Unassembled WGS sequence"/>
</dbReference>
<proteinExistence type="predicted"/>
<accession>A0ABR1JMC1</accession>
<evidence type="ECO:0000313" key="2">
    <source>
        <dbReference type="Proteomes" id="UP001498398"/>
    </source>
</evidence>
<reference evidence="1 2" key="1">
    <citation type="submission" date="2024-01" db="EMBL/GenBank/DDBJ databases">
        <title>A draft genome for the cacao thread blight pathogen Marasmiellus scandens.</title>
        <authorList>
            <person name="Baruah I.K."/>
            <person name="Leung J."/>
            <person name="Bukari Y."/>
            <person name="Amoako-Attah I."/>
            <person name="Meinhardt L.W."/>
            <person name="Bailey B.A."/>
            <person name="Cohen S.P."/>
        </authorList>
    </citation>
    <scope>NUCLEOTIDE SEQUENCE [LARGE SCALE GENOMIC DNA]</scope>
    <source>
        <strain evidence="1 2">GH-19</strain>
    </source>
</reference>
<comment type="caution">
    <text evidence="1">The sequence shown here is derived from an EMBL/GenBank/DDBJ whole genome shotgun (WGS) entry which is preliminary data.</text>
</comment>
<gene>
    <name evidence="1" type="ORF">VKT23_009022</name>
</gene>
<keyword evidence="2" id="KW-1185">Reference proteome</keyword>
<name>A0ABR1JMC1_9AGAR</name>
<organism evidence="1 2">
    <name type="scientific">Marasmiellus scandens</name>
    <dbReference type="NCBI Taxonomy" id="2682957"/>
    <lineage>
        <taxon>Eukaryota</taxon>
        <taxon>Fungi</taxon>
        <taxon>Dikarya</taxon>
        <taxon>Basidiomycota</taxon>
        <taxon>Agaricomycotina</taxon>
        <taxon>Agaricomycetes</taxon>
        <taxon>Agaricomycetidae</taxon>
        <taxon>Agaricales</taxon>
        <taxon>Marasmiineae</taxon>
        <taxon>Omphalotaceae</taxon>
        <taxon>Marasmiellus</taxon>
    </lineage>
</organism>